<evidence type="ECO:0000313" key="1">
    <source>
        <dbReference type="EMBL" id="CAG9794923.1"/>
    </source>
</evidence>
<gene>
    <name evidence="1" type="ORF">DIATSA_LOCUS12259</name>
</gene>
<keyword evidence="2" id="KW-1185">Reference proteome</keyword>
<organism evidence="1 2">
    <name type="scientific">Diatraea saccharalis</name>
    <name type="common">sugarcane borer</name>
    <dbReference type="NCBI Taxonomy" id="40085"/>
    <lineage>
        <taxon>Eukaryota</taxon>
        <taxon>Metazoa</taxon>
        <taxon>Ecdysozoa</taxon>
        <taxon>Arthropoda</taxon>
        <taxon>Hexapoda</taxon>
        <taxon>Insecta</taxon>
        <taxon>Pterygota</taxon>
        <taxon>Neoptera</taxon>
        <taxon>Endopterygota</taxon>
        <taxon>Lepidoptera</taxon>
        <taxon>Glossata</taxon>
        <taxon>Ditrysia</taxon>
        <taxon>Pyraloidea</taxon>
        <taxon>Crambidae</taxon>
        <taxon>Crambinae</taxon>
        <taxon>Diatraea</taxon>
    </lineage>
</organism>
<dbReference type="Proteomes" id="UP001153714">
    <property type="component" value="Chromosome 7"/>
</dbReference>
<reference evidence="1" key="2">
    <citation type="submission" date="2022-10" db="EMBL/GenBank/DDBJ databases">
        <authorList>
            <consortium name="ENA_rothamsted_submissions"/>
            <consortium name="culmorum"/>
            <person name="King R."/>
        </authorList>
    </citation>
    <scope>NUCLEOTIDE SEQUENCE</scope>
</reference>
<reference evidence="1" key="1">
    <citation type="submission" date="2021-12" db="EMBL/GenBank/DDBJ databases">
        <authorList>
            <person name="King R."/>
        </authorList>
    </citation>
    <scope>NUCLEOTIDE SEQUENCE</scope>
</reference>
<proteinExistence type="predicted"/>
<protein>
    <submittedName>
        <fullName evidence="1">Uncharacterized protein</fullName>
    </submittedName>
</protein>
<dbReference type="OrthoDB" id="7402397at2759"/>
<dbReference type="EMBL" id="OU893338">
    <property type="protein sequence ID" value="CAG9794923.1"/>
    <property type="molecule type" value="Genomic_DNA"/>
</dbReference>
<name>A0A9N9REH8_9NEOP</name>
<evidence type="ECO:0000313" key="2">
    <source>
        <dbReference type="Proteomes" id="UP001153714"/>
    </source>
</evidence>
<accession>A0A9N9REH8</accession>
<dbReference type="AlphaFoldDB" id="A0A9N9REH8"/>
<sequence>MLGTAFHMDEIELNRTEKLAHNQPRGISTNWWLLTIAARTVALTYLLKNGDARNMSEDQPATQDVEACASNSTRAAEANDDNQKCEEPKNGNPRILQRIETVPDIKKDTSGITTQYIATGIVNLGAFASGACIAWSSSALPLLHHIDVSKNYFPSLVNLRSRVACAPVSTCRLLRVPKLPVR</sequence>